<protein>
    <submittedName>
        <fullName evidence="2">Uncharacterized protein</fullName>
    </submittedName>
</protein>
<feature type="compositionally biased region" description="Basic and acidic residues" evidence="1">
    <location>
        <begin position="14"/>
        <end position="31"/>
    </location>
</feature>
<keyword evidence="3" id="KW-1185">Reference proteome</keyword>
<feature type="region of interest" description="Disordered" evidence="1">
    <location>
        <begin position="1"/>
        <end position="31"/>
    </location>
</feature>
<dbReference type="EMBL" id="JANPWB010000003">
    <property type="protein sequence ID" value="KAJ1198632.1"/>
    <property type="molecule type" value="Genomic_DNA"/>
</dbReference>
<sequence>SWLPSTVTNLRAPEANETRRTGSGTEKDDLHHSVETWCWPWSRSIPSSWWVRCDFFGVHCGSQGSRKLRCVHFTPVKEVSGLTI</sequence>
<gene>
    <name evidence="2" type="ORF">NDU88_002471</name>
</gene>
<evidence type="ECO:0000313" key="2">
    <source>
        <dbReference type="EMBL" id="KAJ1198632.1"/>
    </source>
</evidence>
<comment type="caution">
    <text evidence="2">The sequence shown here is derived from an EMBL/GenBank/DDBJ whole genome shotgun (WGS) entry which is preliminary data.</text>
</comment>
<accession>A0AAV7VEN2</accession>
<feature type="non-terminal residue" evidence="2">
    <location>
        <position position="1"/>
    </location>
</feature>
<proteinExistence type="predicted"/>
<organism evidence="2 3">
    <name type="scientific">Pleurodeles waltl</name>
    <name type="common">Iberian ribbed newt</name>
    <dbReference type="NCBI Taxonomy" id="8319"/>
    <lineage>
        <taxon>Eukaryota</taxon>
        <taxon>Metazoa</taxon>
        <taxon>Chordata</taxon>
        <taxon>Craniata</taxon>
        <taxon>Vertebrata</taxon>
        <taxon>Euteleostomi</taxon>
        <taxon>Amphibia</taxon>
        <taxon>Batrachia</taxon>
        <taxon>Caudata</taxon>
        <taxon>Salamandroidea</taxon>
        <taxon>Salamandridae</taxon>
        <taxon>Pleurodelinae</taxon>
        <taxon>Pleurodeles</taxon>
    </lineage>
</organism>
<evidence type="ECO:0000256" key="1">
    <source>
        <dbReference type="SAM" id="MobiDB-lite"/>
    </source>
</evidence>
<feature type="non-terminal residue" evidence="2">
    <location>
        <position position="84"/>
    </location>
</feature>
<dbReference type="AlphaFoldDB" id="A0AAV7VEN2"/>
<evidence type="ECO:0000313" key="3">
    <source>
        <dbReference type="Proteomes" id="UP001066276"/>
    </source>
</evidence>
<dbReference type="Proteomes" id="UP001066276">
    <property type="component" value="Chromosome 2_1"/>
</dbReference>
<reference evidence="2" key="1">
    <citation type="journal article" date="2022" name="bioRxiv">
        <title>Sequencing and chromosome-scale assembly of the giantPleurodeles waltlgenome.</title>
        <authorList>
            <person name="Brown T."/>
            <person name="Elewa A."/>
            <person name="Iarovenko S."/>
            <person name="Subramanian E."/>
            <person name="Araus A.J."/>
            <person name="Petzold A."/>
            <person name="Susuki M."/>
            <person name="Suzuki K.-i.T."/>
            <person name="Hayashi T."/>
            <person name="Toyoda A."/>
            <person name="Oliveira C."/>
            <person name="Osipova E."/>
            <person name="Leigh N.D."/>
            <person name="Simon A."/>
            <person name="Yun M.H."/>
        </authorList>
    </citation>
    <scope>NUCLEOTIDE SEQUENCE</scope>
    <source>
        <strain evidence="2">20211129_DDA</strain>
        <tissue evidence="2">Liver</tissue>
    </source>
</reference>
<name>A0AAV7VEN2_PLEWA</name>